<accession>A0A177YET7</accession>
<dbReference type="EMBL" id="LVHI01000013">
    <property type="protein sequence ID" value="OAK54062.1"/>
    <property type="molecule type" value="Genomic_DNA"/>
</dbReference>
<feature type="compositionally biased region" description="Low complexity" evidence="1">
    <location>
        <begin position="201"/>
        <end position="215"/>
    </location>
</feature>
<comment type="caution">
    <text evidence="2">The sequence shown here is derived from an EMBL/GenBank/DDBJ whole genome shotgun (WGS) entry which is preliminary data.</text>
</comment>
<proteinExistence type="predicted"/>
<dbReference type="InterPro" id="IPR017034">
    <property type="entry name" value="Abi_system_AbiD/AbiF"/>
</dbReference>
<dbReference type="RefSeq" id="WP_084423770.1">
    <property type="nucleotide sequence ID" value="NZ_LVHI01000013.1"/>
</dbReference>
<dbReference type="Proteomes" id="UP000077519">
    <property type="component" value="Unassembled WGS sequence"/>
</dbReference>
<gene>
    <name evidence="2" type="ORF">A3K89_21405</name>
</gene>
<keyword evidence="3" id="KW-1185">Reference proteome</keyword>
<dbReference type="AlphaFoldDB" id="A0A177YET7"/>
<name>A0A177YET7_9NOCA</name>
<protein>
    <recommendedName>
        <fullName evidence="4">Abortive infection bacteriophage resistance protein</fullName>
    </recommendedName>
</protein>
<sequence length="349" mass="39118">MADLKPFLTIAQQVERLESRGMAIPDSSIADRWLRAIGYYRLSGYWYPFVDPNVDSGSGSQFVSGTTFDEIVRLYEFDRHLKTYMLSAIERVEVAIRSQVGHTLGSRGPMSHLDGDNFDPLFVGNGDHMDWLATAFGRVKRQRNKDQSLKHHFDNYAGRVPIWVLTDVLDFSDLSKLFAGMQEEDRDAIACWFGIPPTPAPETTGPRRGRGSSAARRNRRRRAAGPGSTLANLLEQLTIVRNISAHHSRLWNRTLVPIGTSSLRSVPLFDGLPAQSDKIYGTISAAAFLLQTTSPGSTWIKQLESLIDRSFLPSSIRTPLEMGFPPDWKQLPLWQHVASGVIPDSFRHP</sequence>
<dbReference type="PIRSF" id="PIRSF034934">
    <property type="entry name" value="AbiF_AbiD"/>
    <property type="match status" value="1"/>
</dbReference>
<feature type="region of interest" description="Disordered" evidence="1">
    <location>
        <begin position="195"/>
        <end position="227"/>
    </location>
</feature>
<dbReference type="Pfam" id="PF07751">
    <property type="entry name" value="Abi_2"/>
    <property type="match status" value="1"/>
</dbReference>
<organism evidence="2 3">
    <name type="scientific">Rhodococcoides kyotonense</name>
    <dbReference type="NCBI Taxonomy" id="398843"/>
    <lineage>
        <taxon>Bacteria</taxon>
        <taxon>Bacillati</taxon>
        <taxon>Actinomycetota</taxon>
        <taxon>Actinomycetes</taxon>
        <taxon>Mycobacteriales</taxon>
        <taxon>Nocardiaceae</taxon>
        <taxon>Rhodococcoides</taxon>
    </lineage>
</organism>
<evidence type="ECO:0000313" key="3">
    <source>
        <dbReference type="Proteomes" id="UP000077519"/>
    </source>
</evidence>
<evidence type="ECO:0000256" key="1">
    <source>
        <dbReference type="SAM" id="MobiDB-lite"/>
    </source>
</evidence>
<reference evidence="2 3" key="1">
    <citation type="submission" date="2016-03" db="EMBL/GenBank/DDBJ databases">
        <title>Genome sequence of Rhodococcus kyotonensis KB10.</title>
        <authorList>
            <person name="Jeong H."/>
            <person name="Hong C.E."/>
            <person name="Jo S.H."/>
            <person name="Park J.M."/>
        </authorList>
    </citation>
    <scope>NUCLEOTIDE SEQUENCE [LARGE SCALE GENOMIC DNA]</scope>
    <source>
        <strain evidence="2 3">KB10</strain>
    </source>
</reference>
<dbReference type="InterPro" id="IPR011664">
    <property type="entry name" value="Abi_system_AbiD/AbiF-like"/>
</dbReference>
<evidence type="ECO:0008006" key="4">
    <source>
        <dbReference type="Google" id="ProtNLM"/>
    </source>
</evidence>
<evidence type="ECO:0000313" key="2">
    <source>
        <dbReference type="EMBL" id="OAK54062.1"/>
    </source>
</evidence>